<evidence type="ECO:0000313" key="6">
    <source>
        <dbReference type="EnsemblMetazoa" id="GPAI006779-PA"/>
    </source>
</evidence>
<keyword evidence="2 4" id="KW-0863">Zinc-finger</keyword>
<evidence type="ECO:0000256" key="4">
    <source>
        <dbReference type="PROSITE-ProRule" id="PRU00027"/>
    </source>
</evidence>
<evidence type="ECO:0000256" key="2">
    <source>
        <dbReference type="ARBA" id="ARBA00022771"/>
    </source>
</evidence>
<dbReference type="SUPFAM" id="SSF57667">
    <property type="entry name" value="beta-beta-alpha zinc fingers"/>
    <property type="match status" value="1"/>
</dbReference>
<dbReference type="Proteomes" id="UP000092445">
    <property type="component" value="Unassembled WGS sequence"/>
</dbReference>
<reference evidence="7" key="1">
    <citation type="submission" date="2014-03" db="EMBL/GenBank/DDBJ databases">
        <authorList>
            <person name="Aksoy S."/>
            <person name="Warren W."/>
            <person name="Wilson R.K."/>
        </authorList>
    </citation>
    <scope>NUCLEOTIDE SEQUENCE [LARGE SCALE GENOMIC DNA]</scope>
    <source>
        <strain evidence="7">IAEA</strain>
    </source>
</reference>
<evidence type="ECO:0000313" key="7">
    <source>
        <dbReference type="Proteomes" id="UP000092445"/>
    </source>
</evidence>
<organism evidence="6 7">
    <name type="scientific">Glossina pallidipes</name>
    <name type="common">Tsetse fly</name>
    <dbReference type="NCBI Taxonomy" id="7398"/>
    <lineage>
        <taxon>Eukaryota</taxon>
        <taxon>Metazoa</taxon>
        <taxon>Ecdysozoa</taxon>
        <taxon>Arthropoda</taxon>
        <taxon>Hexapoda</taxon>
        <taxon>Insecta</taxon>
        <taxon>Pterygota</taxon>
        <taxon>Neoptera</taxon>
        <taxon>Endopterygota</taxon>
        <taxon>Diptera</taxon>
        <taxon>Brachycera</taxon>
        <taxon>Muscomorpha</taxon>
        <taxon>Hippoboscoidea</taxon>
        <taxon>Glossinidae</taxon>
        <taxon>Glossina</taxon>
    </lineage>
</organism>
<name>A0A1A9Z8A4_GLOPL</name>
<evidence type="ECO:0000259" key="5">
    <source>
        <dbReference type="PROSITE" id="PS50808"/>
    </source>
</evidence>
<keyword evidence="3" id="KW-0862">Zinc</keyword>
<dbReference type="VEuPathDB" id="VectorBase:GPAI006779"/>
<evidence type="ECO:0000256" key="3">
    <source>
        <dbReference type="ARBA" id="ARBA00022833"/>
    </source>
</evidence>
<keyword evidence="1" id="KW-0479">Metal-binding</keyword>
<dbReference type="InterPro" id="IPR003656">
    <property type="entry name" value="Znf_BED"/>
</dbReference>
<dbReference type="InterPro" id="IPR036236">
    <property type="entry name" value="Znf_C2H2_sf"/>
</dbReference>
<dbReference type="SMART" id="SM00614">
    <property type="entry name" value="ZnF_BED"/>
    <property type="match status" value="1"/>
</dbReference>
<feature type="domain" description="BED-type" evidence="5">
    <location>
        <begin position="19"/>
        <end position="69"/>
    </location>
</feature>
<dbReference type="AlphaFoldDB" id="A0A1A9Z8A4"/>
<reference evidence="6" key="2">
    <citation type="submission" date="2020-05" db="UniProtKB">
        <authorList>
            <consortium name="EnsemblMetazoa"/>
        </authorList>
    </citation>
    <scope>IDENTIFICATION</scope>
    <source>
        <strain evidence="6">IAEA</strain>
    </source>
</reference>
<proteinExistence type="predicted"/>
<dbReference type="EnsemblMetazoa" id="GPAI006779-RA">
    <property type="protein sequence ID" value="GPAI006779-PA"/>
    <property type="gene ID" value="GPAI006779"/>
</dbReference>
<accession>A0A1A9Z8A4</accession>
<dbReference type="GO" id="GO:0003677">
    <property type="term" value="F:DNA binding"/>
    <property type="evidence" value="ECO:0007669"/>
    <property type="project" value="InterPro"/>
</dbReference>
<dbReference type="Pfam" id="PF02892">
    <property type="entry name" value="zf-BED"/>
    <property type="match status" value="1"/>
</dbReference>
<sequence>MPDMSSSDNESNKELPIRKRKSLVWKYFEKLSRARVRCRVCRHEQNYQGNTGNILRHLKAKHQIDATQRGQRDPENLQRMKELNNSASHLNDISATVPIKTENQPTRRVSRTHLTSYCDEPDIDPYEDNEPLVNFINTDFINTERDECCNGSQPSTKRKSSLEDARIIAETEYFREKAAYFRIQKHLSALQAKKVKFELEQLYLNCNKSNS</sequence>
<evidence type="ECO:0000256" key="1">
    <source>
        <dbReference type="ARBA" id="ARBA00022723"/>
    </source>
</evidence>
<protein>
    <recommendedName>
        <fullName evidence="5">BED-type domain-containing protein</fullName>
    </recommendedName>
</protein>
<dbReference type="GO" id="GO:0008270">
    <property type="term" value="F:zinc ion binding"/>
    <property type="evidence" value="ECO:0007669"/>
    <property type="project" value="UniProtKB-KW"/>
</dbReference>
<keyword evidence="7" id="KW-1185">Reference proteome</keyword>
<dbReference type="PROSITE" id="PS50808">
    <property type="entry name" value="ZF_BED"/>
    <property type="match status" value="1"/>
</dbReference>